<name>A0A7W9AKS4_9SPHN</name>
<dbReference type="PROSITE" id="PS51257">
    <property type="entry name" value="PROKAR_LIPOPROTEIN"/>
    <property type="match status" value="1"/>
</dbReference>
<evidence type="ECO:0000313" key="1">
    <source>
        <dbReference type="EMBL" id="MBB5687505.1"/>
    </source>
</evidence>
<reference evidence="1 2" key="1">
    <citation type="submission" date="2020-08" db="EMBL/GenBank/DDBJ databases">
        <title>Genomic Encyclopedia of Type Strains, Phase IV (KMG-IV): sequencing the most valuable type-strain genomes for metagenomic binning, comparative biology and taxonomic classification.</title>
        <authorList>
            <person name="Goeker M."/>
        </authorList>
    </citation>
    <scope>NUCLEOTIDE SEQUENCE [LARGE SCALE GENOMIC DNA]</scope>
    <source>
        <strain evidence="1 2">DSM 25079</strain>
    </source>
</reference>
<dbReference type="AlphaFoldDB" id="A0A7W9AKS4"/>
<sequence>MTKISVTKPRLNLTDVLRSGAQPSILLASCGMLAVDESAKYRIKITAGSFAKTFDGNLHFYDGSVGDFHDPMIWKDAELPDDGVILITGSIKIRGAWHDVPMIPYAGDPAEYAFLSLMASFYGEAFIEDQLIGVLGLQLQLCVPG</sequence>
<keyword evidence="2" id="KW-1185">Reference proteome</keyword>
<dbReference type="Proteomes" id="UP000549617">
    <property type="component" value="Unassembled WGS sequence"/>
</dbReference>
<proteinExistence type="predicted"/>
<accession>A0A7W9AKS4</accession>
<gene>
    <name evidence="1" type="ORF">FHS49_003547</name>
</gene>
<dbReference type="RefSeq" id="WP_184021320.1">
    <property type="nucleotide sequence ID" value="NZ_JACIJC010000006.1"/>
</dbReference>
<protein>
    <submittedName>
        <fullName evidence="1">Uncharacterized protein</fullName>
    </submittedName>
</protein>
<evidence type="ECO:0000313" key="2">
    <source>
        <dbReference type="Proteomes" id="UP000549617"/>
    </source>
</evidence>
<comment type="caution">
    <text evidence="1">The sequence shown here is derived from an EMBL/GenBank/DDBJ whole genome shotgun (WGS) entry which is preliminary data.</text>
</comment>
<dbReference type="EMBL" id="JACIJC010000006">
    <property type="protein sequence ID" value="MBB5687505.1"/>
    <property type="molecule type" value="Genomic_DNA"/>
</dbReference>
<organism evidence="1 2">
    <name type="scientific">Sphingobium boeckii</name>
    <dbReference type="NCBI Taxonomy" id="1082345"/>
    <lineage>
        <taxon>Bacteria</taxon>
        <taxon>Pseudomonadati</taxon>
        <taxon>Pseudomonadota</taxon>
        <taxon>Alphaproteobacteria</taxon>
        <taxon>Sphingomonadales</taxon>
        <taxon>Sphingomonadaceae</taxon>
        <taxon>Sphingobium</taxon>
    </lineage>
</organism>